<feature type="disulfide bond" evidence="11">
    <location>
        <begin position="84"/>
        <end position="93"/>
    </location>
</feature>
<evidence type="ECO:0000256" key="6">
    <source>
        <dbReference type="ARBA" id="ARBA00022801"/>
    </source>
</evidence>
<feature type="chain" id="PRO_5042066181" description="Sphingomyelin phosphodiesterase" evidence="12">
    <location>
        <begin position="20"/>
        <end position="610"/>
    </location>
</feature>
<dbReference type="InterPro" id="IPR004843">
    <property type="entry name" value="Calcineurin-like_PHP"/>
</dbReference>
<dbReference type="GO" id="GO:0006685">
    <property type="term" value="P:sphingomyelin catabolic process"/>
    <property type="evidence" value="ECO:0007669"/>
    <property type="project" value="UniProtKB-UniRule"/>
</dbReference>
<evidence type="ECO:0000259" key="13">
    <source>
        <dbReference type="Pfam" id="PF00149"/>
    </source>
</evidence>
<feature type="domain" description="Calcineurin-like phosphoesterase" evidence="13">
    <location>
        <begin position="175"/>
        <end position="438"/>
    </location>
</feature>
<dbReference type="CDD" id="cd00842">
    <property type="entry name" value="MPP_ASMase"/>
    <property type="match status" value="1"/>
</dbReference>
<dbReference type="EMBL" id="CAMPGE010003886">
    <property type="protein sequence ID" value="CAI2362732.1"/>
    <property type="molecule type" value="Genomic_DNA"/>
</dbReference>
<sequence length="610" mass="70431">MKKIIALLILALVFSAGNSTDPITALRERSKDGHSLFGFERQLGSLWQNSVTCGVCHAGLNVMDYIMGSKIVRKSLETTVSLICSIFSEYEVCHGAITEMGDVIWPQIFSFLFGAKYSCSRFAGVCASPKYITLDPQNYIDRVLSDKPEFLNDNNYVDLQYQKIAQDKKPRKIVKVMHISDVHLDFNYLEGTNAQCNEPLCCRASSGKPKNPEDAAGKFGSLADCDLPPITGEMVFDFVKSLDEKPDVLFWTGDNVAHDIWNQTSHENSDYTVKISEWLQEHLGDIPVYPTPGNHEFFPVNAMSFDEKDDVIEQLSKVWKRWLDDDAFELFKKYGYYSMPLRGETETWDGFRVIALNTETCNHQNWYLFSQLNDPGDMLAWVEEEFKKLEQSGEKAFVIGHVKPGEDACLYEWSMRYRALAERYQHVIVANLFGHTHTEDINLFSDSTNENITHMVFTPGSLTTYSDHNPQFRIYDIDYATGYPVRAHKYFFNITQGNLGDPKWEKQYELTEEYGLEDMSPASFLKLTNSFKEEVGQVTKYLWNQNGRAFDISKYDCSDNECMMKYYCMIRNIIYLESKDCLGKKRLDFIYDLEKSLYEWFFGPWVEKIE</sequence>
<feature type="disulfide bond" evidence="11">
    <location>
        <begin position="361"/>
        <end position="409"/>
    </location>
</feature>
<dbReference type="GO" id="GO:0046872">
    <property type="term" value="F:metal ion binding"/>
    <property type="evidence" value="ECO:0007669"/>
    <property type="project" value="UniProtKB-KW"/>
</dbReference>
<dbReference type="Gene3D" id="3.60.21.10">
    <property type="match status" value="1"/>
</dbReference>
<evidence type="ECO:0000313" key="15">
    <source>
        <dbReference type="EMBL" id="CAI2362732.1"/>
    </source>
</evidence>
<feature type="disulfide bond" evidence="11">
    <location>
        <begin position="56"/>
        <end position="119"/>
    </location>
</feature>
<comment type="subcellular location">
    <subcellularLocation>
        <location evidence="1">Secreted</location>
    </subcellularLocation>
</comment>
<dbReference type="InterPro" id="IPR045473">
    <property type="entry name" value="ASM_C"/>
</dbReference>
<evidence type="ECO:0000256" key="7">
    <source>
        <dbReference type="ARBA" id="ARBA00022833"/>
    </source>
</evidence>
<feature type="binding site" evidence="10">
    <location>
        <position position="254"/>
    </location>
    <ligand>
        <name>Zn(2+)</name>
        <dbReference type="ChEBI" id="CHEBI:29105"/>
        <label>2</label>
    </ligand>
</feature>
<evidence type="ECO:0000256" key="5">
    <source>
        <dbReference type="ARBA" id="ARBA00022729"/>
    </source>
</evidence>
<dbReference type="PANTHER" id="PTHR10340:SF57">
    <property type="entry name" value="METALLOPHOS DOMAIN-CONTAINING PROTEIN"/>
    <property type="match status" value="1"/>
</dbReference>
<dbReference type="GO" id="GO:0004767">
    <property type="term" value="F:sphingomyelin phosphodiesterase activity"/>
    <property type="evidence" value="ECO:0007669"/>
    <property type="project" value="UniProtKB-UniRule"/>
</dbReference>
<keyword evidence="5 12" id="KW-0732">Signal</keyword>
<evidence type="ECO:0000256" key="3">
    <source>
        <dbReference type="ARBA" id="ARBA00022525"/>
    </source>
</evidence>
<keyword evidence="4 10" id="KW-0479">Metal-binding</keyword>
<dbReference type="Proteomes" id="UP001295684">
    <property type="component" value="Unassembled WGS sequence"/>
</dbReference>
<feature type="disulfide bond" evidence="11">
    <location>
        <begin position="196"/>
        <end position="201"/>
    </location>
</feature>
<accession>A0AAD1X8K5</accession>
<keyword evidence="8" id="KW-0325">Glycoprotein</keyword>
<keyword evidence="9" id="KW-0326">Glycosidase</keyword>
<feature type="binding site" evidence="10">
    <location>
        <position position="254"/>
    </location>
    <ligand>
        <name>Zn(2+)</name>
        <dbReference type="ChEBI" id="CHEBI:29105"/>
        <label>1</label>
    </ligand>
</feature>
<dbReference type="InterPro" id="IPR041805">
    <property type="entry name" value="ASMase/PPN1_MPP"/>
</dbReference>
<dbReference type="PANTHER" id="PTHR10340">
    <property type="entry name" value="SPHINGOMYELIN PHOSPHODIESTERASE"/>
    <property type="match status" value="1"/>
</dbReference>
<dbReference type="AlphaFoldDB" id="A0AAD1X8K5"/>
<evidence type="ECO:0000256" key="10">
    <source>
        <dbReference type="PIRSR" id="PIRSR000948-1"/>
    </source>
</evidence>
<protein>
    <recommendedName>
        <fullName evidence="9">Sphingomyelin phosphodiesterase</fullName>
    </recommendedName>
</protein>
<dbReference type="PIRSF" id="PIRSF000948">
    <property type="entry name" value="Sphingomy_PDE"/>
    <property type="match status" value="1"/>
</dbReference>
<evidence type="ECO:0000256" key="9">
    <source>
        <dbReference type="PIRNR" id="PIRNR000948"/>
    </source>
</evidence>
<dbReference type="InterPro" id="IPR029052">
    <property type="entry name" value="Metallo-depent_PP-like"/>
</dbReference>
<evidence type="ECO:0000313" key="16">
    <source>
        <dbReference type="Proteomes" id="UP001295684"/>
    </source>
</evidence>
<dbReference type="Pfam" id="PF00149">
    <property type="entry name" value="Metallophos"/>
    <property type="match status" value="1"/>
</dbReference>
<dbReference type="GO" id="GO:0016020">
    <property type="term" value="C:membrane"/>
    <property type="evidence" value="ECO:0007669"/>
    <property type="project" value="GOC"/>
</dbReference>
<evidence type="ECO:0000256" key="8">
    <source>
        <dbReference type="ARBA" id="ARBA00023180"/>
    </source>
</evidence>
<keyword evidence="7 10" id="KW-0862">Zinc</keyword>
<feature type="signal peptide" evidence="12">
    <location>
        <begin position="1"/>
        <end position="19"/>
    </location>
</feature>
<feature type="domain" description="Sphingomyelin phosphodiesterase C-terminal" evidence="14">
    <location>
        <begin position="461"/>
        <end position="585"/>
    </location>
</feature>
<proteinExistence type="inferred from homology"/>
<dbReference type="GO" id="GO:0016798">
    <property type="term" value="F:hydrolase activity, acting on glycosyl bonds"/>
    <property type="evidence" value="ECO:0007669"/>
    <property type="project" value="UniProtKB-KW"/>
</dbReference>
<evidence type="ECO:0000259" key="14">
    <source>
        <dbReference type="Pfam" id="PF19272"/>
    </source>
</evidence>
<keyword evidence="6 9" id="KW-0378">Hydrolase</keyword>
<feature type="binding site" evidence="10">
    <location>
        <position position="435"/>
    </location>
    <ligand>
        <name>Zn(2+)</name>
        <dbReference type="ChEBI" id="CHEBI:29105"/>
        <label>2</label>
    </ligand>
</feature>
<keyword evidence="16" id="KW-1185">Reference proteome</keyword>
<evidence type="ECO:0000256" key="12">
    <source>
        <dbReference type="SAM" id="SignalP"/>
    </source>
</evidence>
<gene>
    <name evidence="15" type="ORF">ECRASSUSDP1_LOCUS4058</name>
</gene>
<dbReference type="GO" id="GO:0005576">
    <property type="term" value="C:extracellular region"/>
    <property type="evidence" value="ECO:0007669"/>
    <property type="project" value="UniProtKB-SubCell"/>
</dbReference>
<evidence type="ECO:0000256" key="11">
    <source>
        <dbReference type="PIRSR" id="PIRSR000948-2"/>
    </source>
</evidence>
<evidence type="ECO:0000256" key="4">
    <source>
        <dbReference type="ARBA" id="ARBA00022723"/>
    </source>
</evidence>
<comment type="cofactor">
    <cofactor evidence="10">
        <name>Zn(2+)</name>
        <dbReference type="ChEBI" id="CHEBI:29105"/>
    </cofactor>
    <text evidence="10">Binds 2 Zn(2+) ions per subunit.</text>
</comment>
<dbReference type="SUPFAM" id="SSF56300">
    <property type="entry name" value="Metallo-dependent phosphatases"/>
    <property type="match status" value="1"/>
</dbReference>
<feature type="binding site" evidence="10">
    <location>
        <position position="294"/>
    </location>
    <ligand>
        <name>Zn(2+)</name>
        <dbReference type="ChEBI" id="CHEBI:29105"/>
        <label>2</label>
    </ligand>
</feature>
<comment type="function">
    <text evidence="9">Converts sphingomyelin to ceramide.</text>
</comment>
<feature type="binding site" evidence="10">
    <location>
        <position position="181"/>
    </location>
    <ligand>
        <name>Zn(2+)</name>
        <dbReference type="ChEBI" id="CHEBI:29105"/>
        <label>1</label>
    </ligand>
</feature>
<dbReference type="InterPro" id="IPR011160">
    <property type="entry name" value="Sphingomy_PDE"/>
</dbReference>
<comment type="similarity">
    <text evidence="2 9">Belongs to the acid sphingomyelinase family.</text>
</comment>
<keyword evidence="11" id="KW-1015">Disulfide bond</keyword>
<comment type="caution">
    <text evidence="15">The sequence shown here is derived from an EMBL/GenBank/DDBJ whole genome shotgun (WGS) entry which is preliminary data.</text>
</comment>
<evidence type="ECO:0000256" key="1">
    <source>
        <dbReference type="ARBA" id="ARBA00004613"/>
    </source>
</evidence>
<feature type="binding site" evidence="10">
    <location>
        <position position="183"/>
    </location>
    <ligand>
        <name>Zn(2+)</name>
        <dbReference type="ChEBI" id="CHEBI:29105"/>
        <label>1</label>
    </ligand>
</feature>
<feature type="binding site" evidence="10">
    <location>
        <position position="401"/>
    </location>
    <ligand>
        <name>Zn(2+)</name>
        <dbReference type="ChEBI" id="CHEBI:29105"/>
        <label>2</label>
    </ligand>
</feature>
<evidence type="ECO:0000256" key="2">
    <source>
        <dbReference type="ARBA" id="ARBA00008234"/>
    </source>
</evidence>
<name>A0AAD1X8K5_EUPCR</name>
<feature type="binding site" evidence="10">
    <location>
        <position position="437"/>
    </location>
    <ligand>
        <name>Zn(2+)</name>
        <dbReference type="ChEBI" id="CHEBI:29105"/>
        <label>1</label>
    </ligand>
</feature>
<keyword evidence="3" id="KW-0964">Secreted</keyword>
<feature type="disulfide bond" evidence="11">
    <location>
        <begin position="202"/>
        <end position="225"/>
    </location>
</feature>
<organism evidence="15 16">
    <name type="scientific">Euplotes crassus</name>
    <dbReference type="NCBI Taxonomy" id="5936"/>
    <lineage>
        <taxon>Eukaryota</taxon>
        <taxon>Sar</taxon>
        <taxon>Alveolata</taxon>
        <taxon>Ciliophora</taxon>
        <taxon>Intramacronucleata</taxon>
        <taxon>Spirotrichea</taxon>
        <taxon>Hypotrichia</taxon>
        <taxon>Euplotida</taxon>
        <taxon>Euplotidae</taxon>
        <taxon>Moneuplotes</taxon>
    </lineage>
</organism>
<dbReference type="Pfam" id="PF19272">
    <property type="entry name" value="ASMase_C"/>
    <property type="match status" value="1"/>
</dbReference>
<reference evidence="15" key="1">
    <citation type="submission" date="2023-07" db="EMBL/GenBank/DDBJ databases">
        <authorList>
            <consortium name="AG Swart"/>
            <person name="Singh M."/>
            <person name="Singh A."/>
            <person name="Seah K."/>
            <person name="Emmerich C."/>
        </authorList>
    </citation>
    <scope>NUCLEOTIDE SEQUENCE</scope>
    <source>
        <strain evidence="15">DP1</strain>
    </source>
</reference>